<dbReference type="Pfam" id="PF05939">
    <property type="entry name" value="Phage_min_tail"/>
    <property type="match status" value="1"/>
</dbReference>
<dbReference type="AlphaFoldDB" id="A0A2X4REX8"/>
<dbReference type="EMBL" id="LS483458">
    <property type="protein sequence ID" value="SQH97568.1"/>
    <property type="molecule type" value="Genomic_DNA"/>
</dbReference>
<reference evidence="1 2" key="1">
    <citation type="submission" date="2018-06" db="EMBL/GenBank/DDBJ databases">
        <authorList>
            <consortium name="Pathogen Informatics"/>
            <person name="Doyle S."/>
        </authorList>
    </citation>
    <scope>NUCLEOTIDE SEQUENCE [LARGE SCALE GENOMIC DNA]</scope>
    <source>
        <strain evidence="1 2">NCTC10839</strain>
    </source>
</reference>
<protein>
    <submittedName>
        <fullName evidence="1">Phage-related protein</fullName>
    </submittedName>
</protein>
<dbReference type="KEGG" id="hhz:NCTC10839_01487"/>
<dbReference type="GeneID" id="56958070"/>
<accession>A0A2X4REX8</accession>
<name>A0A2X4REX8_HAEHA</name>
<dbReference type="InterPro" id="IPR010265">
    <property type="entry name" value="Phage_lambda_TipM"/>
</dbReference>
<evidence type="ECO:0000313" key="2">
    <source>
        <dbReference type="Proteomes" id="UP000248808"/>
    </source>
</evidence>
<evidence type="ECO:0000313" key="1">
    <source>
        <dbReference type="EMBL" id="SQH97568.1"/>
    </source>
</evidence>
<sequence length="114" mass="13488">MKELFNFKVQWGMQLDFKPKVDVIKFGDGYEQRRVESINSIPLSTTATIRYHKTRERNMIGSLDSFLMRHGGYKSFEWIPPGESKRILIVCSEWSKIDNGPYVEYSLQFRQVFN</sequence>
<dbReference type="Proteomes" id="UP000248808">
    <property type="component" value="Chromosome 1"/>
</dbReference>
<organism evidence="1 2">
    <name type="scientific">Haemophilus haemolyticus</name>
    <dbReference type="NCBI Taxonomy" id="726"/>
    <lineage>
        <taxon>Bacteria</taxon>
        <taxon>Pseudomonadati</taxon>
        <taxon>Pseudomonadota</taxon>
        <taxon>Gammaproteobacteria</taxon>
        <taxon>Pasteurellales</taxon>
        <taxon>Pasteurellaceae</taxon>
        <taxon>Haemophilus</taxon>
    </lineage>
</organism>
<dbReference type="RefSeq" id="WP_111696841.1">
    <property type="nucleotide sequence ID" value="NZ_LS483458.1"/>
</dbReference>
<gene>
    <name evidence="1" type="ORF">NCTC10839_01487</name>
</gene>
<proteinExistence type="predicted"/>